<sequence length="140" mass="15849">MDFIVDRETKNLPKSHYYGDTVRRLLIAGGTIMIVTLPFFGELIPVPLVVSILAIVVVGVVSGLINPRQKWTSTLDFAISIIGFICFEYLAANTYASDGEYFRSLFFWTNQTLAIIFFIATYYGVKTLRGFYINKNNLDL</sequence>
<evidence type="ECO:0000256" key="1">
    <source>
        <dbReference type="SAM" id="Phobius"/>
    </source>
</evidence>
<reference evidence="2 3" key="1">
    <citation type="journal article" date="2016" name="Nat. Commun.">
        <title>Thousands of microbial genomes shed light on interconnected biogeochemical processes in an aquifer system.</title>
        <authorList>
            <person name="Anantharaman K."/>
            <person name="Brown C.T."/>
            <person name="Hug L.A."/>
            <person name="Sharon I."/>
            <person name="Castelle C.J."/>
            <person name="Probst A.J."/>
            <person name="Thomas B.C."/>
            <person name="Singh A."/>
            <person name="Wilkins M.J."/>
            <person name="Karaoz U."/>
            <person name="Brodie E.L."/>
            <person name="Williams K.H."/>
            <person name="Hubbard S.S."/>
            <person name="Banfield J.F."/>
        </authorList>
    </citation>
    <scope>NUCLEOTIDE SEQUENCE [LARGE SCALE GENOMIC DNA]</scope>
</reference>
<feature type="transmembrane region" description="Helical" evidence="1">
    <location>
        <begin position="21"/>
        <end position="40"/>
    </location>
</feature>
<name>A0A1F5X344_9BACT</name>
<dbReference type="EMBL" id="MFIE01000023">
    <property type="protein sequence ID" value="OGF82312.1"/>
    <property type="molecule type" value="Genomic_DNA"/>
</dbReference>
<evidence type="ECO:0000313" key="3">
    <source>
        <dbReference type="Proteomes" id="UP000178684"/>
    </source>
</evidence>
<feature type="transmembrane region" description="Helical" evidence="1">
    <location>
        <begin position="46"/>
        <end position="65"/>
    </location>
</feature>
<dbReference type="Proteomes" id="UP000178684">
    <property type="component" value="Unassembled WGS sequence"/>
</dbReference>
<protein>
    <submittedName>
        <fullName evidence="2">Uncharacterized protein</fullName>
    </submittedName>
</protein>
<keyword evidence="1" id="KW-0472">Membrane</keyword>
<evidence type="ECO:0000313" key="2">
    <source>
        <dbReference type="EMBL" id="OGF82312.1"/>
    </source>
</evidence>
<accession>A0A1F5X344</accession>
<keyword evidence="1" id="KW-0812">Transmembrane</keyword>
<dbReference type="AlphaFoldDB" id="A0A1F5X344"/>
<gene>
    <name evidence="2" type="ORF">A3B18_03160</name>
</gene>
<feature type="transmembrane region" description="Helical" evidence="1">
    <location>
        <begin position="77"/>
        <end position="96"/>
    </location>
</feature>
<feature type="transmembrane region" description="Helical" evidence="1">
    <location>
        <begin position="108"/>
        <end position="125"/>
    </location>
</feature>
<comment type="caution">
    <text evidence="2">The sequence shown here is derived from an EMBL/GenBank/DDBJ whole genome shotgun (WGS) entry which is preliminary data.</text>
</comment>
<proteinExistence type="predicted"/>
<keyword evidence="1" id="KW-1133">Transmembrane helix</keyword>
<organism evidence="2 3">
    <name type="scientific">Candidatus Giovannonibacteria bacterium RIFCSPLOWO2_01_FULL_46_13</name>
    <dbReference type="NCBI Taxonomy" id="1798352"/>
    <lineage>
        <taxon>Bacteria</taxon>
        <taxon>Candidatus Giovannoniibacteriota</taxon>
    </lineage>
</organism>